<dbReference type="GO" id="GO:0016787">
    <property type="term" value="F:hydrolase activity"/>
    <property type="evidence" value="ECO:0007669"/>
    <property type="project" value="UniProtKB-KW"/>
</dbReference>
<dbReference type="InterPro" id="IPR012340">
    <property type="entry name" value="NA-bd_OB-fold"/>
</dbReference>
<keyword evidence="14" id="KW-0378">Hydrolase</keyword>
<comment type="similarity">
    <text evidence="3">Belongs to the RNase E/G family. RNase G subfamily.</text>
</comment>
<evidence type="ECO:0000256" key="15">
    <source>
        <dbReference type="ARBA" id="ARBA00022842"/>
    </source>
</evidence>
<comment type="cofactor">
    <cofactor evidence="1">
        <name>Mg(2+)</name>
        <dbReference type="ChEBI" id="CHEBI:18420"/>
    </cofactor>
</comment>
<evidence type="ECO:0000256" key="3">
    <source>
        <dbReference type="ARBA" id="ARBA00005663"/>
    </source>
</evidence>
<evidence type="ECO:0000256" key="13">
    <source>
        <dbReference type="ARBA" id="ARBA00022759"/>
    </source>
</evidence>
<evidence type="ECO:0000256" key="17">
    <source>
        <dbReference type="ARBA" id="ARBA00023136"/>
    </source>
</evidence>
<evidence type="ECO:0000256" key="7">
    <source>
        <dbReference type="ARBA" id="ARBA00022519"/>
    </source>
</evidence>
<keyword evidence="15" id="KW-0460">Magnesium</keyword>
<dbReference type="STRING" id="1121455.SAMN02745728_02264"/>
<feature type="region of interest" description="Disordered" evidence="18">
    <location>
        <begin position="216"/>
        <end position="251"/>
    </location>
</feature>
<keyword evidence="7" id="KW-0997">Cell inner membrane</keyword>
<proteinExistence type="inferred from homology"/>
<evidence type="ECO:0000313" key="21">
    <source>
        <dbReference type="Proteomes" id="UP000186469"/>
    </source>
</evidence>
<dbReference type="InterPro" id="IPR004659">
    <property type="entry name" value="RNase_E/G"/>
</dbReference>
<keyword evidence="11" id="KW-0479">Metal-binding</keyword>
<keyword evidence="9" id="KW-0819">tRNA processing</keyword>
<feature type="compositionally biased region" description="Polar residues" evidence="18">
    <location>
        <begin position="1"/>
        <end position="21"/>
    </location>
</feature>
<keyword evidence="6" id="KW-0963">Cytoplasm</keyword>
<dbReference type="EMBL" id="FRDI01000016">
    <property type="protein sequence ID" value="SHN71989.1"/>
    <property type="molecule type" value="Genomic_DNA"/>
</dbReference>
<feature type="compositionally biased region" description="Basic and acidic residues" evidence="18">
    <location>
        <begin position="302"/>
        <end position="316"/>
    </location>
</feature>
<evidence type="ECO:0000256" key="12">
    <source>
        <dbReference type="ARBA" id="ARBA00022730"/>
    </source>
</evidence>
<dbReference type="CDD" id="cd04453">
    <property type="entry name" value="S1_RNase_E"/>
    <property type="match status" value="1"/>
</dbReference>
<dbReference type="RefSeq" id="WP_245791017.1">
    <property type="nucleotide sequence ID" value="NZ_FRDI01000016.1"/>
</dbReference>
<dbReference type="AlphaFoldDB" id="A0A1M7TML8"/>
<sequence>MTKNADTLGSELESNVNTPKNIDQDKDSKTNVRDHKKDVSKPKRTYTRRTQPKVKETLTQTEQKPLSEQTNTTNNSVDSVHSVDMPSSQSTEQEAKPAKAKRSGRVPTKKKSLNTAESDNIVQELGPEASSKKTKRKSNIKNTSSPVDIASKVDNIAGKDKIVVAKPDSELSVINYELPLTISADLKNETEGNEPIFKEKSQTEQDDVSAEVSEVAGELDNSQHKKTALKRKTPFKSLKSNRKTDTKISKKRNASQIFNEYFDDDEEEDGDEIDFLFSESKELEEETRDFVRSPEDTFEHVVRWEDHAHSQKDTTSAKHKSGSLDAESDPDSQDSQIAFAEFTSADYSNDEFTNTDESYDIDVSPDDFQSFEDKAETEYDESTSEDAFNDDFGFIAEEPETDTDALDDTLDDSFDDDYDDELSEEEEEERARFHYAKRGKRKMFVSVLPEEEVEVVLAEEGQVLEYYVEMLHQAKTKGNIYKGVINNIDVNLQAAFVSYGAVKNGFLQIDEVHPEYFLSHHEPTRGRKFPPIQKVLKAGQEILVQVVKEPTGNKGAFLTSYLSIPGRFLVLTPGREQIGVSRKVDEDAERSRLRNLLEGLNPGPGLGVIVRTVSMGASKLSLRSDLQFLKRLWNDVRTKGAEEDAPCLIYQEPDLASRAVRDYLTEEVCEVWVDDEQTAEHIRGMVELLYPRRASIVKLHRDYNLSIWERFNIQKQLDQIQSRDVILPSGGRLVFDQTEALMAIDINTAKSTGKSNFESTVLRANLEAAEIIPRQLKLRDVGGQIVIDFIEMRDQNHWRTVEKTLRNAMKHDRARHDIGRISRFGLMEIVRQRLASSAISVSSEVCPHCVGTGMRRNLEWQALQAMRDINRQLRKAQANNQVKLIYQLEAELALYLLNHKRERLLDFERSYQVILELQPAPIAIA</sequence>
<evidence type="ECO:0000256" key="18">
    <source>
        <dbReference type="SAM" id="MobiDB-lite"/>
    </source>
</evidence>
<evidence type="ECO:0000313" key="20">
    <source>
        <dbReference type="EMBL" id="SHN71989.1"/>
    </source>
</evidence>
<feature type="compositionally biased region" description="Polar residues" evidence="18">
    <location>
        <begin position="57"/>
        <end position="92"/>
    </location>
</feature>
<feature type="compositionally biased region" description="Basic and acidic residues" evidence="18">
    <location>
        <begin position="22"/>
        <end position="41"/>
    </location>
</feature>
<feature type="domain" description="S1 motif" evidence="19">
    <location>
        <begin position="478"/>
        <end position="561"/>
    </location>
</feature>
<evidence type="ECO:0000256" key="1">
    <source>
        <dbReference type="ARBA" id="ARBA00001946"/>
    </source>
</evidence>
<evidence type="ECO:0000256" key="2">
    <source>
        <dbReference type="ARBA" id="ARBA00004496"/>
    </source>
</evidence>
<keyword evidence="5" id="KW-1003">Cell membrane</keyword>
<accession>A0A1M7TML8</accession>
<dbReference type="InterPro" id="IPR048583">
    <property type="entry name" value="RNase_E_G_thioredoxin-like"/>
</dbReference>
<feature type="region of interest" description="Disordered" evidence="18">
    <location>
        <begin position="1"/>
        <end position="148"/>
    </location>
</feature>
<evidence type="ECO:0000256" key="5">
    <source>
        <dbReference type="ARBA" id="ARBA00022475"/>
    </source>
</evidence>
<name>A0A1M7TML8_9BACT</name>
<dbReference type="GO" id="GO:0046872">
    <property type="term" value="F:metal ion binding"/>
    <property type="evidence" value="ECO:0007669"/>
    <property type="project" value="UniProtKB-KW"/>
</dbReference>
<evidence type="ECO:0000256" key="16">
    <source>
        <dbReference type="ARBA" id="ARBA00022884"/>
    </source>
</evidence>
<keyword evidence="12" id="KW-0699">rRNA-binding</keyword>
<dbReference type="GO" id="GO:0019843">
    <property type="term" value="F:rRNA binding"/>
    <property type="evidence" value="ECO:0007669"/>
    <property type="project" value="UniProtKB-KW"/>
</dbReference>
<dbReference type="GO" id="GO:0005737">
    <property type="term" value="C:cytoplasm"/>
    <property type="evidence" value="ECO:0007669"/>
    <property type="project" value="UniProtKB-SubCell"/>
</dbReference>
<evidence type="ECO:0000256" key="9">
    <source>
        <dbReference type="ARBA" id="ARBA00022694"/>
    </source>
</evidence>
<evidence type="ECO:0000256" key="14">
    <source>
        <dbReference type="ARBA" id="ARBA00022801"/>
    </source>
</evidence>
<gene>
    <name evidence="20" type="ORF">SAMN02745728_02264</name>
</gene>
<dbReference type="SUPFAM" id="SSF50249">
    <property type="entry name" value="Nucleic acid-binding proteins"/>
    <property type="match status" value="1"/>
</dbReference>
<keyword evidence="8" id="KW-0698">rRNA processing</keyword>
<dbReference type="GO" id="GO:0004519">
    <property type="term" value="F:endonuclease activity"/>
    <property type="evidence" value="ECO:0007669"/>
    <property type="project" value="UniProtKB-KW"/>
</dbReference>
<dbReference type="Gene3D" id="2.40.50.140">
    <property type="entry name" value="Nucleic acid-binding proteins"/>
    <property type="match status" value="1"/>
</dbReference>
<evidence type="ECO:0000256" key="6">
    <source>
        <dbReference type="ARBA" id="ARBA00022490"/>
    </source>
</evidence>
<dbReference type="PANTHER" id="PTHR30001:SF1">
    <property type="entry name" value="RIBONUCLEASE E_G-LIKE PROTEIN, CHLOROPLASTIC"/>
    <property type="match status" value="1"/>
</dbReference>
<evidence type="ECO:0000256" key="4">
    <source>
        <dbReference type="ARBA" id="ARBA00017719"/>
    </source>
</evidence>
<dbReference type="InterPro" id="IPR019307">
    <property type="entry name" value="RNA-bd_AU-1/RNase_E/G"/>
</dbReference>
<feature type="compositionally biased region" description="Basic residues" evidence="18">
    <location>
        <begin position="42"/>
        <end position="52"/>
    </location>
</feature>
<dbReference type="NCBIfam" id="TIGR00757">
    <property type="entry name" value="RNaseEG"/>
    <property type="match status" value="1"/>
</dbReference>
<dbReference type="GO" id="GO:0004540">
    <property type="term" value="F:RNA nuclease activity"/>
    <property type="evidence" value="ECO:0007669"/>
    <property type="project" value="InterPro"/>
</dbReference>
<dbReference type="InterPro" id="IPR003029">
    <property type="entry name" value="S1_domain"/>
</dbReference>
<feature type="region of interest" description="Disordered" evidence="18">
    <location>
        <begin position="398"/>
        <end position="426"/>
    </location>
</feature>
<dbReference type="Pfam" id="PF20833">
    <property type="entry name" value="RNase_E_G_Thio"/>
    <property type="match status" value="1"/>
</dbReference>
<evidence type="ECO:0000259" key="19">
    <source>
        <dbReference type="PROSITE" id="PS50126"/>
    </source>
</evidence>
<keyword evidence="21" id="KW-1185">Reference proteome</keyword>
<keyword evidence="10" id="KW-0540">Nuclease</keyword>
<dbReference type="GO" id="GO:0006364">
    <property type="term" value="P:rRNA processing"/>
    <property type="evidence" value="ECO:0007669"/>
    <property type="project" value="UniProtKB-KW"/>
</dbReference>
<feature type="compositionally biased region" description="Basic residues" evidence="18">
    <location>
        <begin position="224"/>
        <end position="234"/>
    </location>
</feature>
<keyword evidence="16" id="KW-0694">RNA-binding</keyword>
<evidence type="ECO:0000256" key="10">
    <source>
        <dbReference type="ARBA" id="ARBA00022722"/>
    </source>
</evidence>
<protein>
    <recommendedName>
        <fullName evidence="4">Ribonuclease G</fullName>
    </recommendedName>
</protein>
<dbReference type="PROSITE" id="PS50126">
    <property type="entry name" value="S1"/>
    <property type="match status" value="1"/>
</dbReference>
<keyword evidence="13" id="KW-0255">Endonuclease</keyword>
<organism evidence="20 21">
    <name type="scientific">Desulfovibrio litoralis DSM 11393</name>
    <dbReference type="NCBI Taxonomy" id="1121455"/>
    <lineage>
        <taxon>Bacteria</taxon>
        <taxon>Pseudomonadati</taxon>
        <taxon>Thermodesulfobacteriota</taxon>
        <taxon>Desulfovibrionia</taxon>
        <taxon>Desulfovibrionales</taxon>
        <taxon>Desulfovibrionaceae</taxon>
        <taxon>Desulfovibrio</taxon>
    </lineage>
</organism>
<dbReference type="PANTHER" id="PTHR30001">
    <property type="entry name" value="RIBONUCLEASE"/>
    <property type="match status" value="1"/>
</dbReference>
<reference evidence="20 21" key="1">
    <citation type="submission" date="2016-12" db="EMBL/GenBank/DDBJ databases">
        <authorList>
            <person name="Song W.-J."/>
            <person name="Kurnit D.M."/>
        </authorList>
    </citation>
    <scope>NUCLEOTIDE SEQUENCE [LARGE SCALE GENOMIC DNA]</scope>
    <source>
        <strain evidence="20 21">DSM 11393</strain>
    </source>
</reference>
<evidence type="ECO:0000256" key="8">
    <source>
        <dbReference type="ARBA" id="ARBA00022552"/>
    </source>
</evidence>
<dbReference type="Proteomes" id="UP000186469">
    <property type="component" value="Unassembled WGS sequence"/>
</dbReference>
<dbReference type="SMART" id="SM00316">
    <property type="entry name" value="S1"/>
    <property type="match status" value="1"/>
</dbReference>
<evidence type="ECO:0000256" key="11">
    <source>
        <dbReference type="ARBA" id="ARBA00022723"/>
    </source>
</evidence>
<comment type="subcellular location">
    <subcellularLocation>
        <location evidence="2">Cytoplasm</location>
    </subcellularLocation>
</comment>
<dbReference type="GO" id="GO:0008033">
    <property type="term" value="P:tRNA processing"/>
    <property type="evidence" value="ECO:0007669"/>
    <property type="project" value="UniProtKB-KW"/>
</dbReference>
<feature type="compositionally biased region" description="Acidic residues" evidence="18">
    <location>
        <begin position="353"/>
        <end position="365"/>
    </location>
</feature>
<keyword evidence="17" id="KW-0472">Membrane</keyword>
<dbReference type="Gene3D" id="3.40.1260.20">
    <property type="entry name" value="Ribonuclease E, catalytic domain"/>
    <property type="match status" value="1"/>
</dbReference>
<feature type="region of interest" description="Disordered" evidence="18">
    <location>
        <begin position="302"/>
        <end position="386"/>
    </location>
</feature>
<feature type="compositionally biased region" description="Basic residues" evidence="18">
    <location>
        <begin position="98"/>
        <end position="112"/>
    </location>
</feature>
<dbReference type="Pfam" id="PF10150">
    <property type="entry name" value="RNase_E_G"/>
    <property type="match status" value="1"/>
</dbReference>